<gene>
    <name evidence="3" type="ORF">BKA24_000885</name>
</gene>
<feature type="compositionally biased region" description="Low complexity" evidence="1">
    <location>
        <begin position="7"/>
        <end position="23"/>
    </location>
</feature>
<dbReference type="EMBL" id="JACHMD010000001">
    <property type="protein sequence ID" value="MBB4666176.1"/>
    <property type="molecule type" value="Genomic_DNA"/>
</dbReference>
<accession>A0A7W7BP16</accession>
<feature type="region of interest" description="Disordered" evidence="1">
    <location>
        <begin position="1"/>
        <end position="53"/>
    </location>
</feature>
<evidence type="ECO:0000256" key="1">
    <source>
        <dbReference type="SAM" id="MobiDB-lite"/>
    </source>
</evidence>
<evidence type="ECO:0000256" key="2">
    <source>
        <dbReference type="SAM" id="Phobius"/>
    </source>
</evidence>
<proteinExistence type="predicted"/>
<keyword evidence="2" id="KW-1133">Transmembrane helix</keyword>
<keyword evidence="4" id="KW-1185">Reference proteome</keyword>
<keyword evidence="2" id="KW-0472">Membrane</keyword>
<feature type="transmembrane region" description="Helical" evidence="2">
    <location>
        <begin position="155"/>
        <end position="175"/>
    </location>
</feature>
<reference evidence="3 4" key="1">
    <citation type="submission" date="2020-08" db="EMBL/GenBank/DDBJ databases">
        <title>Sequencing the genomes of 1000 actinobacteria strains.</title>
        <authorList>
            <person name="Klenk H.-P."/>
        </authorList>
    </citation>
    <scope>NUCLEOTIDE SEQUENCE [LARGE SCALE GENOMIC DNA]</scope>
    <source>
        <strain evidence="3 4">DSM 24947</strain>
    </source>
</reference>
<sequence length="184" mass="19318">MSEREMAGSGEASATDADSTAATRSEHPAAVPGAASGRTIVPAAIEPPSDDVARAPVTAALPGEHRGGFQREMTQPLPVAPPLEVHPDPAEASDPQVHWIHPPPTLPRSAGWGLLFGILGLTLSFFVGWGFPVGLIGLVLAILALRRPWESRETAVWALALSVASLVFSAGWLWWAHSQGALFA</sequence>
<protein>
    <recommendedName>
        <fullName evidence="5">DUF4190 domain-containing protein</fullName>
    </recommendedName>
</protein>
<evidence type="ECO:0000313" key="3">
    <source>
        <dbReference type="EMBL" id="MBB4666176.1"/>
    </source>
</evidence>
<keyword evidence="2" id="KW-0812">Transmembrane</keyword>
<dbReference type="RefSeq" id="WP_246367014.1">
    <property type="nucleotide sequence ID" value="NZ_JACHMD010000001.1"/>
</dbReference>
<dbReference type="AlphaFoldDB" id="A0A7W7BP16"/>
<evidence type="ECO:0008006" key="5">
    <source>
        <dbReference type="Google" id="ProtNLM"/>
    </source>
</evidence>
<feature type="transmembrane region" description="Helical" evidence="2">
    <location>
        <begin position="112"/>
        <end position="143"/>
    </location>
</feature>
<comment type="caution">
    <text evidence="3">The sequence shown here is derived from an EMBL/GenBank/DDBJ whole genome shotgun (WGS) entry which is preliminary data.</text>
</comment>
<evidence type="ECO:0000313" key="4">
    <source>
        <dbReference type="Proteomes" id="UP000573729"/>
    </source>
</evidence>
<organism evidence="3 4">
    <name type="scientific">Microbacterium marinum</name>
    <dbReference type="NCBI Taxonomy" id="421115"/>
    <lineage>
        <taxon>Bacteria</taxon>
        <taxon>Bacillati</taxon>
        <taxon>Actinomycetota</taxon>
        <taxon>Actinomycetes</taxon>
        <taxon>Micrococcales</taxon>
        <taxon>Microbacteriaceae</taxon>
        <taxon>Microbacterium</taxon>
    </lineage>
</organism>
<dbReference type="Proteomes" id="UP000573729">
    <property type="component" value="Unassembled WGS sequence"/>
</dbReference>
<name>A0A7W7BP16_9MICO</name>